<keyword evidence="2" id="KW-1185">Reference proteome</keyword>
<reference evidence="1 2" key="1">
    <citation type="submission" date="2020-08" db="EMBL/GenBank/DDBJ databases">
        <title>Genomic Encyclopedia of Type Strains, Phase III (KMG-III): the genomes of soil and plant-associated and newly described type strains.</title>
        <authorList>
            <person name="Whitman W."/>
        </authorList>
    </citation>
    <scope>NUCLEOTIDE SEQUENCE [LARGE SCALE GENOMIC DNA]</scope>
    <source>
        <strain evidence="1 2">CECT 3287</strain>
    </source>
</reference>
<keyword evidence="1" id="KW-0489">Methyltransferase</keyword>
<keyword evidence="1" id="KW-0808">Transferase</keyword>
<proteinExistence type="predicted"/>
<protein>
    <submittedName>
        <fullName evidence="1">SAM-dependent methyltransferase</fullName>
    </submittedName>
</protein>
<dbReference type="GO" id="GO:0032259">
    <property type="term" value="P:methylation"/>
    <property type="evidence" value="ECO:0007669"/>
    <property type="project" value="UniProtKB-KW"/>
</dbReference>
<dbReference type="EMBL" id="JACHXF010000014">
    <property type="protein sequence ID" value="MBB3098182.1"/>
    <property type="molecule type" value="Genomic_DNA"/>
</dbReference>
<dbReference type="SUPFAM" id="SSF53335">
    <property type="entry name" value="S-adenosyl-L-methionine-dependent methyltransferases"/>
    <property type="match status" value="1"/>
</dbReference>
<accession>A0A7W5ALC5</accession>
<dbReference type="InterPro" id="IPR029063">
    <property type="entry name" value="SAM-dependent_MTases_sf"/>
</dbReference>
<dbReference type="GO" id="GO:0008168">
    <property type="term" value="F:methyltransferase activity"/>
    <property type="evidence" value="ECO:0007669"/>
    <property type="project" value="UniProtKB-KW"/>
</dbReference>
<dbReference type="Proteomes" id="UP000590749">
    <property type="component" value="Unassembled WGS sequence"/>
</dbReference>
<organism evidence="1 2">
    <name type="scientific">Actinoplanes campanulatus</name>
    <dbReference type="NCBI Taxonomy" id="113559"/>
    <lineage>
        <taxon>Bacteria</taxon>
        <taxon>Bacillati</taxon>
        <taxon>Actinomycetota</taxon>
        <taxon>Actinomycetes</taxon>
        <taxon>Micromonosporales</taxon>
        <taxon>Micromonosporaceae</taxon>
        <taxon>Actinoplanes</taxon>
    </lineage>
</organism>
<name>A0A7W5ALC5_9ACTN</name>
<dbReference type="RefSeq" id="WP_183224026.1">
    <property type="nucleotide sequence ID" value="NZ_BMPW01000016.1"/>
</dbReference>
<evidence type="ECO:0000313" key="1">
    <source>
        <dbReference type="EMBL" id="MBB3098182.1"/>
    </source>
</evidence>
<gene>
    <name evidence="1" type="ORF">FHR83_005877</name>
</gene>
<evidence type="ECO:0000313" key="2">
    <source>
        <dbReference type="Proteomes" id="UP000590749"/>
    </source>
</evidence>
<dbReference type="AlphaFoldDB" id="A0A7W5ALC5"/>
<comment type="caution">
    <text evidence="1">The sequence shown here is derived from an EMBL/GenBank/DDBJ whole genome shotgun (WGS) entry which is preliminary data.</text>
</comment>
<dbReference type="Gene3D" id="3.40.50.150">
    <property type="entry name" value="Vaccinia Virus protein VP39"/>
    <property type="match status" value="1"/>
</dbReference>
<sequence>MDSSAAQIRRAVAYYGHTEARFLHTSAAHHLHHAAEALDAIVSVFGAIGTTEPSQLLTACSRRLAHQGILAFCVPHPQRTGTIPHHPYTCIPVALPDGASHTVERWDMEPTAWVLALNRAGLTVTSVHHLHASADTRLPTTLLITARKP</sequence>